<name>A0ABW9G7J7_9GAMM</name>
<gene>
    <name evidence="3" type="ORF">ABUE30_11420</name>
</gene>
<dbReference type="EMBL" id="JBEQCT010000005">
    <property type="protein sequence ID" value="MFM2485659.1"/>
    <property type="molecule type" value="Genomic_DNA"/>
</dbReference>
<feature type="signal peptide" evidence="2">
    <location>
        <begin position="1"/>
        <end position="24"/>
    </location>
</feature>
<protein>
    <submittedName>
        <fullName evidence="3">ABC transporter substrate-binding protein</fullName>
    </submittedName>
</protein>
<comment type="caution">
    <text evidence="3">The sequence shown here is derived from an EMBL/GenBank/DDBJ whole genome shotgun (WGS) entry which is preliminary data.</text>
</comment>
<evidence type="ECO:0000256" key="2">
    <source>
        <dbReference type="SAM" id="SignalP"/>
    </source>
</evidence>
<evidence type="ECO:0000313" key="4">
    <source>
        <dbReference type="Proteomes" id="UP001629953"/>
    </source>
</evidence>
<evidence type="ECO:0000313" key="3">
    <source>
        <dbReference type="EMBL" id="MFM2485659.1"/>
    </source>
</evidence>
<reference evidence="3 4" key="1">
    <citation type="journal article" date="2013" name="Int. J. Syst. Evol. Microbiol.">
        <title>Celerinatantimonas yamalensis sp. nov., a cold-adapted diazotrophic bacterium from a cold permafrost brine.</title>
        <authorList>
            <person name="Shcherbakova V."/>
            <person name="Chuvilskaya N."/>
            <person name="Rivkina E."/>
            <person name="Demidov N."/>
            <person name="Uchaeva V."/>
            <person name="Suetin S."/>
            <person name="Suzina N."/>
            <person name="Gilichinsky D."/>
        </authorList>
    </citation>
    <scope>NUCLEOTIDE SEQUENCE [LARGE SCALE GENOMIC DNA]</scope>
    <source>
        <strain evidence="3 4">C7</strain>
    </source>
</reference>
<dbReference type="PANTHER" id="PTHR30006">
    <property type="entry name" value="THIAMINE-BINDING PERIPLASMIC PROTEIN-RELATED"/>
    <property type="match status" value="1"/>
</dbReference>
<dbReference type="RefSeq" id="WP_408623906.1">
    <property type="nucleotide sequence ID" value="NZ_JBEQCT010000005.1"/>
</dbReference>
<dbReference type="Proteomes" id="UP001629953">
    <property type="component" value="Unassembled WGS sequence"/>
</dbReference>
<dbReference type="Gene3D" id="3.40.190.10">
    <property type="entry name" value="Periplasmic binding protein-like II"/>
    <property type="match status" value="2"/>
</dbReference>
<evidence type="ECO:0000256" key="1">
    <source>
        <dbReference type="ARBA" id="ARBA00022729"/>
    </source>
</evidence>
<keyword evidence="4" id="KW-1185">Reference proteome</keyword>
<sequence length="369" mass="40439">MNRSLKTSLMAITALFGGANLAHATPTNLPALIQAAQQEGSLTIYASTGKIVTQAKNFSKKYSIHAIGVKAKAPQIIEIMSREAKAHNVRTDVALVEDTPAAIVQLIGSGAAMSYLPAGLKHDIAKRYQNPLAVVLAPNIISYNTAHHRHCPITNIWQLTLPQWRGHIAMQDPTAKPAYTDWFNQMATHYDAQMRQAYRQQFGKALPANSSSATALFVKRLAANHPLLTHSDTDAAAAIGSPDAKQDFVGIISSAKFRKNKDGMKLGICNGLKPFIGWNYPTLGLIASGTHHLAAAKLFIHYVLTQQGIAPQSVDGKMSTNQQVKLPANEASGIGKYRHQLMVFDINTAKSDWQHRQDWQDLWNLSYMQ</sequence>
<dbReference type="SUPFAM" id="SSF53850">
    <property type="entry name" value="Periplasmic binding protein-like II"/>
    <property type="match status" value="1"/>
</dbReference>
<accession>A0ABW9G7J7</accession>
<organism evidence="3 4">
    <name type="scientific">Celerinatantimonas yamalensis</name>
    <dbReference type="NCBI Taxonomy" id="559956"/>
    <lineage>
        <taxon>Bacteria</taxon>
        <taxon>Pseudomonadati</taxon>
        <taxon>Pseudomonadota</taxon>
        <taxon>Gammaproteobacteria</taxon>
        <taxon>Celerinatantimonadaceae</taxon>
        <taxon>Celerinatantimonas</taxon>
    </lineage>
</organism>
<feature type="chain" id="PRO_5045734993" evidence="2">
    <location>
        <begin position="25"/>
        <end position="369"/>
    </location>
</feature>
<proteinExistence type="predicted"/>
<keyword evidence="1 2" id="KW-0732">Signal</keyword>